<dbReference type="Proteomes" id="UP000222862">
    <property type="component" value="Unassembled WGS sequence"/>
</dbReference>
<evidence type="ECO:0000313" key="3">
    <source>
        <dbReference type="Proteomes" id="UP000222862"/>
    </source>
</evidence>
<keyword evidence="1" id="KW-0472">Membrane</keyword>
<keyword evidence="1" id="KW-1133">Transmembrane helix</keyword>
<dbReference type="RefSeq" id="WP_098702532.1">
    <property type="nucleotide sequence ID" value="NZ_NJGI01000001.1"/>
</dbReference>
<organism evidence="2 3">
    <name type="scientific">Fusobacterium nucleatum subsp. polymorphum</name>
    <name type="common">Fusobacterium polymorphum</name>
    <dbReference type="NCBI Taxonomy" id="76857"/>
    <lineage>
        <taxon>Bacteria</taxon>
        <taxon>Fusobacteriati</taxon>
        <taxon>Fusobacteriota</taxon>
        <taxon>Fusobacteriia</taxon>
        <taxon>Fusobacteriales</taxon>
        <taxon>Fusobacteriaceae</taxon>
        <taxon>Fusobacterium</taxon>
    </lineage>
</organism>
<protein>
    <submittedName>
        <fullName evidence="2">Uncharacterized protein</fullName>
    </submittedName>
</protein>
<comment type="caution">
    <text evidence="2">The sequence shown here is derived from an EMBL/GenBank/DDBJ whole genome shotgun (WGS) entry which is preliminary data.</text>
</comment>
<sequence length="49" mass="5431">MLILEGLITALPIIIIASIIIWLLKKIFKALAFVALAGVIIFVVSKYIY</sequence>
<name>A0A2B7YMF7_FUSNP</name>
<evidence type="ECO:0000256" key="1">
    <source>
        <dbReference type="SAM" id="Phobius"/>
    </source>
</evidence>
<evidence type="ECO:0000313" key="2">
    <source>
        <dbReference type="EMBL" id="PGH22465.1"/>
    </source>
</evidence>
<keyword evidence="1" id="KW-0812">Transmembrane</keyword>
<dbReference type="AlphaFoldDB" id="A0A2B7YMF7"/>
<gene>
    <name evidence="2" type="ORF">RN96_04830</name>
</gene>
<feature type="transmembrane region" description="Helical" evidence="1">
    <location>
        <begin position="31"/>
        <end position="48"/>
    </location>
</feature>
<reference evidence="2 3" key="1">
    <citation type="submission" date="2017-06" db="EMBL/GenBank/DDBJ databases">
        <title>Genome sequencing of Fusobacterium nucleatum subsp. polymorphum KCOM 1232 (=ChDC F37).</title>
        <authorList>
            <person name="Kook J.-K."/>
            <person name="Park S.-N."/>
            <person name="Lim Y.K."/>
            <person name="Roh H."/>
        </authorList>
    </citation>
    <scope>NUCLEOTIDE SEQUENCE [LARGE SCALE GENOMIC DNA]</scope>
    <source>
        <strain evidence="3">KCOM 1232 ( ChDC F37)</strain>
    </source>
</reference>
<dbReference type="EMBL" id="NJGI01000001">
    <property type="protein sequence ID" value="PGH22465.1"/>
    <property type="molecule type" value="Genomic_DNA"/>
</dbReference>
<feature type="transmembrane region" description="Helical" evidence="1">
    <location>
        <begin position="6"/>
        <end position="24"/>
    </location>
</feature>
<accession>A0A2B7YMF7</accession>
<proteinExistence type="predicted"/>